<keyword evidence="1" id="KW-0472">Membrane</keyword>
<dbReference type="RefSeq" id="XP_030996294.1">
    <property type="nucleotide sequence ID" value="XM_031139778.1"/>
</dbReference>
<dbReference type="Pfam" id="PF00106">
    <property type="entry name" value="adh_short"/>
    <property type="match status" value="1"/>
</dbReference>
<proteinExistence type="predicted"/>
<name>A0A507B414_9PEZI</name>
<keyword evidence="1" id="KW-1133">Transmembrane helix</keyword>
<dbReference type="InterPro" id="IPR002347">
    <property type="entry name" value="SDR_fam"/>
</dbReference>
<gene>
    <name evidence="2" type="ORF">E0L32_005275</name>
</gene>
<dbReference type="InterPro" id="IPR036291">
    <property type="entry name" value="NAD(P)-bd_dom_sf"/>
</dbReference>
<accession>A0A507B414</accession>
<evidence type="ECO:0000313" key="2">
    <source>
        <dbReference type="EMBL" id="TPX14583.1"/>
    </source>
</evidence>
<feature type="transmembrane region" description="Helical" evidence="1">
    <location>
        <begin position="831"/>
        <end position="849"/>
    </location>
</feature>
<feature type="transmembrane region" description="Helical" evidence="1">
    <location>
        <begin position="794"/>
        <end position="816"/>
    </location>
</feature>
<sequence>MPSIAITGTTRDVGLELLKQISADPENLVIGINRNPDNAKAVIESELPGRTNIKVVKGDLDDRESLKVAAQEVAAITGGSLDILFVNGATSFIGLDTVSELALDKPDVFEHQMKSGFNSNVIGNSYLISYFAPLIRAGALKKIVVMSTGLADGDLVADLKIQFSVPYGLVKCALNYLTACFHAEYSGEGILVMAIALPPLVTSLSPFLDVPPELMERVQALGQAFATTVQSSHYKSRSFLFVAAPLRSSHGTMSEVRQERFDPLLIEGDGSTNKRHETHQVAFMAFHQLKLTRQAVLADIKSVRWKNWAVWALILAWIVTIAWTMGFVLTRYPSWISSSACHPDGNFDPFTRYSLWQSSGFFQITLPFGSLTFAQAKVVDVAWDVLVGRGGQALIAYVSWRVVAIYVASSMQVTPVTYRTFRTFFLDREPSFMSSISLISDFTRRRRLNSRIATVFIMLVIAFALLFPTLASAMTGYTPRIEAFIADHNKNWVLVTNFRPVLYIIHDGPRVGLPADYPILLSDRKLDFDGISDWFSTSLADSVYTCFTDNNLTRSSYWMVSEDICNLRKNASDYVSKYGFYGLNNSTETEWYGRKLPGPVLNISATYLPDDYGGRRGDRSPFSHLKSPFGADWVNGSGEQPFKDMSMAKMAYDNRAFDISSFEDRGSCQSQSGDVSKNYEYQWGFSFLQLFILLLLLNLWGIGLYILWLKGHLTLKMRDSGHVPQNYTAILGLADTVRAELQELAEDADHLTNEEIEAIVDKHLHGGQYVSAKLEDPRSFGFARGIWCWMRKELIWGVVLVMLLVIDLALSAAVPLEDPDSDTYNPTPRKLWEFCLFLTPGYLFTLAVGRTARSRFGFLLVAVAVSAIITGSLEATGTRLIPD</sequence>
<dbReference type="InParanoid" id="A0A507B414"/>
<dbReference type="GO" id="GO:0016616">
    <property type="term" value="F:oxidoreductase activity, acting on the CH-OH group of donors, NAD or NADP as acceptor"/>
    <property type="evidence" value="ECO:0007669"/>
    <property type="project" value="TreeGrafter"/>
</dbReference>
<evidence type="ECO:0000256" key="1">
    <source>
        <dbReference type="SAM" id="Phobius"/>
    </source>
</evidence>
<comment type="caution">
    <text evidence="2">The sequence shown here is derived from an EMBL/GenBank/DDBJ whole genome shotgun (WGS) entry which is preliminary data.</text>
</comment>
<reference evidence="2 3" key="1">
    <citation type="submission" date="2019-06" db="EMBL/GenBank/DDBJ databases">
        <title>Draft genome sequence of the filamentous fungus Phialemoniopsis curvata isolated from diesel fuel.</title>
        <authorList>
            <person name="Varaljay V.A."/>
            <person name="Lyon W.J."/>
            <person name="Crouch A.L."/>
            <person name="Drake C.E."/>
            <person name="Hollomon J.M."/>
            <person name="Nadeau L.J."/>
            <person name="Nunn H.S."/>
            <person name="Stevenson B.S."/>
            <person name="Bojanowski C.L."/>
            <person name="Crookes-Goodson W.J."/>
        </authorList>
    </citation>
    <scope>NUCLEOTIDE SEQUENCE [LARGE SCALE GENOMIC DNA]</scope>
    <source>
        <strain evidence="2 3">D216</strain>
    </source>
</reference>
<keyword evidence="1" id="KW-0812">Transmembrane</keyword>
<feature type="transmembrane region" description="Helical" evidence="1">
    <location>
        <begin position="308"/>
        <end position="329"/>
    </location>
</feature>
<keyword evidence="3" id="KW-1185">Reference proteome</keyword>
<feature type="transmembrane region" description="Helical" evidence="1">
    <location>
        <begin position="856"/>
        <end position="873"/>
    </location>
</feature>
<dbReference type="PANTHER" id="PTHR45458:SF3">
    <property type="entry name" value="CHAIN DEHYDROGENASE (ATSC), PUTATIVE-RELATED"/>
    <property type="match status" value="1"/>
</dbReference>
<dbReference type="OrthoDB" id="3903561at2759"/>
<protein>
    <submittedName>
        <fullName evidence="2">Uncharacterized protein</fullName>
    </submittedName>
</protein>
<dbReference type="Gene3D" id="3.40.50.720">
    <property type="entry name" value="NAD(P)-binding Rossmann-like Domain"/>
    <property type="match status" value="1"/>
</dbReference>
<dbReference type="InterPro" id="IPR052184">
    <property type="entry name" value="SDR_enzymes"/>
</dbReference>
<evidence type="ECO:0000313" key="3">
    <source>
        <dbReference type="Proteomes" id="UP000319257"/>
    </source>
</evidence>
<dbReference type="EMBL" id="SKBQ01000027">
    <property type="protein sequence ID" value="TPX14583.1"/>
    <property type="molecule type" value="Genomic_DNA"/>
</dbReference>
<feature type="transmembrane region" description="Helical" evidence="1">
    <location>
        <begin position="683"/>
        <end position="708"/>
    </location>
</feature>
<dbReference type="SUPFAM" id="SSF51735">
    <property type="entry name" value="NAD(P)-binding Rossmann-fold domains"/>
    <property type="match status" value="1"/>
</dbReference>
<dbReference type="PANTHER" id="PTHR45458">
    <property type="entry name" value="SHORT-CHAIN DEHYDROGENASE/REDUCTASE SDR"/>
    <property type="match status" value="1"/>
</dbReference>
<organism evidence="2 3">
    <name type="scientific">Thyridium curvatum</name>
    <dbReference type="NCBI Taxonomy" id="1093900"/>
    <lineage>
        <taxon>Eukaryota</taxon>
        <taxon>Fungi</taxon>
        <taxon>Dikarya</taxon>
        <taxon>Ascomycota</taxon>
        <taxon>Pezizomycotina</taxon>
        <taxon>Sordariomycetes</taxon>
        <taxon>Sordariomycetidae</taxon>
        <taxon>Thyridiales</taxon>
        <taxon>Thyridiaceae</taxon>
        <taxon>Thyridium</taxon>
    </lineage>
</organism>
<dbReference type="Proteomes" id="UP000319257">
    <property type="component" value="Unassembled WGS sequence"/>
</dbReference>
<feature type="transmembrane region" description="Helical" evidence="1">
    <location>
        <begin position="452"/>
        <end position="471"/>
    </location>
</feature>
<dbReference type="AlphaFoldDB" id="A0A507B414"/>
<dbReference type="GeneID" id="41972722"/>